<feature type="transmembrane region" description="Helical" evidence="2">
    <location>
        <begin position="326"/>
        <end position="344"/>
    </location>
</feature>
<feature type="transmembrane region" description="Helical" evidence="2">
    <location>
        <begin position="234"/>
        <end position="260"/>
    </location>
</feature>
<dbReference type="InterPro" id="IPR011623">
    <property type="entry name" value="7TMR_DISM_rcpt_extracell_dom1"/>
</dbReference>
<dbReference type="GO" id="GO:1902201">
    <property type="term" value="P:negative regulation of bacterial-type flagellum-dependent cell motility"/>
    <property type="evidence" value="ECO:0007669"/>
    <property type="project" value="TreeGrafter"/>
</dbReference>
<sequence>MKRTTAVQAVLLTLFVSICVFLLVITINLNNTDQHVPEAIDGVIDFQGWSFSENGEVDLKGDWEFYWGQLLEPTAFQEEIQHRMIKVPLVWDHLDQKKGYATYRLLVNELPLNDIYGLKIMDLYSAYTIWIDGEKVLSTGTIGDSFETEKAQLYPQVITFTPTSEVTEIVLQISNFHFREGGIWYPPTLGISKQIHKDHTTQVAFDYSVFVSLLLIGLIHIILYINRRKDKESLWFGLFCLAISLRSIAVGEMILMDWFPEAPLEVITKFSYFWYFLTGPFVLLFLYNMYKKETSLFITKVISIIGYLFASTVLFLPASIYTNFQLVYNIIIIVIVSYVFYVLIKAMMKKRRGAFFMFLCFLFFSYTIINDILVVHYLYYGKQLTAFGLLVFVFSQSYVSFSKLARTFREVEEVREELKKVNETLDEKIIARTEQLERSQQKLLDMNEQLSKLSYSDGLTQVANRRLFDQTLMDQWKLHEETQQPISLLLLDVDFFKGYNDKYGHLAGDDCLRNVALTLNQLFSEEHQLVARYGGEEFAIILSGVAKEEAILLAEFCKENILNQKILHSESPISPFVTASIGVATMIPHVRQGEQELVQKADEALYLAKAHGRDKVMACS</sequence>
<dbReference type="Pfam" id="PF07695">
    <property type="entry name" value="7TMR-DISM_7TM"/>
    <property type="match status" value="1"/>
</dbReference>
<dbReference type="InterPro" id="IPR029787">
    <property type="entry name" value="Nucleotide_cyclase"/>
</dbReference>
<dbReference type="SMART" id="SM00267">
    <property type="entry name" value="GGDEF"/>
    <property type="match status" value="1"/>
</dbReference>
<dbReference type="GO" id="GO:0005886">
    <property type="term" value="C:plasma membrane"/>
    <property type="evidence" value="ECO:0007669"/>
    <property type="project" value="TreeGrafter"/>
</dbReference>
<dbReference type="FunFam" id="3.30.70.270:FF:000001">
    <property type="entry name" value="Diguanylate cyclase domain protein"/>
    <property type="match status" value="1"/>
</dbReference>
<name>W4QU45_HALA3</name>
<evidence type="ECO:0000256" key="2">
    <source>
        <dbReference type="SAM" id="Phobius"/>
    </source>
</evidence>
<dbReference type="AlphaFoldDB" id="W4QU45"/>
<dbReference type="SUPFAM" id="SSF49785">
    <property type="entry name" value="Galactose-binding domain-like"/>
    <property type="match status" value="1"/>
</dbReference>
<dbReference type="Proteomes" id="UP000018896">
    <property type="component" value="Unassembled WGS sequence"/>
</dbReference>
<feature type="transmembrane region" description="Helical" evidence="2">
    <location>
        <begin position="384"/>
        <end position="401"/>
    </location>
</feature>
<keyword evidence="2" id="KW-0472">Membrane</keyword>
<dbReference type="InterPro" id="IPR050469">
    <property type="entry name" value="Diguanylate_Cyclase"/>
</dbReference>
<dbReference type="SUPFAM" id="SSF55073">
    <property type="entry name" value="Nucleotide cyclase"/>
    <property type="match status" value="1"/>
</dbReference>
<feature type="transmembrane region" description="Helical" evidence="2">
    <location>
        <begin position="356"/>
        <end position="378"/>
    </location>
</feature>
<dbReference type="NCBIfam" id="TIGR00254">
    <property type="entry name" value="GGDEF"/>
    <property type="match status" value="1"/>
</dbReference>
<dbReference type="RefSeq" id="WP_035663962.1">
    <property type="nucleotide sequence ID" value="NZ_BAUV01000011.1"/>
</dbReference>
<comment type="caution">
    <text evidence="4">The sequence shown here is derived from an EMBL/GenBank/DDBJ whole genome shotgun (WGS) entry which is preliminary data.</text>
</comment>
<feature type="transmembrane region" description="Helical" evidence="2">
    <location>
        <begin position="207"/>
        <end position="225"/>
    </location>
</feature>
<dbReference type="InterPro" id="IPR000160">
    <property type="entry name" value="GGDEF_dom"/>
</dbReference>
<dbReference type="PANTHER" id="PTHR45138:SF9">
    <property type="entry name" value="DIGUANYLATE CYCLASE DGCM-RELATED"/>
    <property type="match status" value="1"/>
</dbReference>
<dbReference type="EMBL" id="BAUV01000011">
    <property type="protein sequence ID" value="GAE34854.1"/>
    <property type="molecule type" value="Genomic_DNA"/>
</dbReference>
<feature type="transmembrane region" description="Helical" evidence="2">
    <location>
        <begin position="7"/>
        <end position="27"/>
    </location>
</feature>
<keyword evidence="2" id="KW-1133">Transmembrane helix</keyword>
<organism evidence="4 5">
    <name type="scientific">Halalkalibacter akibai (strain ATCC 43226 / DSM 21942 / CIP 109018 / JCM 9157 / 1139)</name>
    <name type="common">Bacillus akibai</name>
    <dbReference type="NCBI Taxonomy" id="1236973"/>
    <lineage>
        <taxon>Bacteria</taxon>
        <taxon>Bacillati</taxon>
        <taxon>Bacillota</taxon>
        <taxon>Bacilli</taxon>
        <taxon>Bacillales</taxon>
        <taxon>Bacillaceae</taxon>
        <taxon>Halalkalibacter</taxon>
    </lineage>
</organism>
<keyword evidence="2" id="KW-0812">Transmembrane</keyword>
<evidence type="ECO:0000256" key="1">
    <source>
        <dbReference type="SAM" id="Coils"/>
    </source>
</evidence>
<gene>
    <name evidence="4" type="ORF">JCM9157_1934</name>
</gene>
<keyword evidence="1" id="KW-0175">Coiled coil</keyword>
<dbReference type="InterPro" id="IPR008979">
    <property type="entry name" value="Galactose-bd-like_sf"/>
</dbReference>
<dbReference type="GO" id="GO:0043709">
    <property type="term" value="P:cell adhesion involved in single-species biofilm formation"/>
    <property type="evidence" value="ECO:0007669"/>
    <property type="project" value="TreeGrafter"/>
</dbReference>
<feature type="transmembrane region" description="Helical" evidence="2">
    <location>
        <begin position="297"/>
        <end position="320"/>
    </location>
</feature>
<feature type="domain" description="GGDEF" evidence="3">
    <location>
        <begin position="484"/>
        <end position="620"/>
    </location>
</feature>
<evidence type="ECO:0000313" key="4">
    <source>
        <dbReference type="EMBL" id="GAE34854.1"/>
    </source>
</evidence>
<dbReference type="Gene3D" id="3.30.70.270">
    <property type="match status" value="1"/>
</dbReference>
<protein>
    <submittedName>
        <fullName evidence="4">Diguanylate cyclase</fullName>
    </submittedName>
</protein>
<accession>W4QU45</accession>
<dbReference type="Pfam" id="PF00990">
    <property type="entry name" value="GGDEF"/>
    <property type="match status" value="1"/>
</dbReference>
<dbReference type="eggNOG" id="COG3706">
    <property type="taxonomic scope" value="Bacteria"/>
</dbReference>
<dbReference type="PANTHER" id="PTHR45138">
    <property type="entry name" value="REGULATORY COMPONENTS OF SENSORY TRANSDUCTION SYSTEM"/>
    <property type="match status" value="1"/>
</dbReference>
<evidence type="ECO:0000259" key="3">
    <source>
        <dbReference type="PROSITE" id="PS50887"/>
    </source>
</evidence>
<dbReference type="OrthoDB" id="9759607at2"/>
<reference evidence="4 5" key="1">
    <citation type="journal article" date="2014" name="Genome Announc.">
        <title>Draft Genome Sequences of Three Alkaliphilic Bacillus Strains, Bacillus wakoensis JCM 9140T, Bacillus akibai JCM 9157T, and Bacillus hemicellulosilyticus JCM 9152T.</title>
        <authorList>
            <person name="Yuki M."/>
            <person name="Oshima K."/>
            <person name="Suda W."/>
            <person name="Oshida Y."/>
            <person name="Kitamura K."/>
            <person name="Iida T."/>
            <person name="Hattori M."/>
            <person name="Ohkuma M."/>
        </authorList>
    </citation>
    <scope>NUCLEOTIDE SEQUENCE [LARGE SCALE GENOMIC DNA]</scope>
    <source>
        <strain evidence="4 5">JCM 9157</strain>
    </source>
</reference>
<dbReference type="GO" id="GO:0052621">
    <property type="term" value="F:diguanylate cyclase activity"/>
    <property type="evidence" value="ECO:0007669"/>
    <property type="project" value="TreeGrafter"/>
</dbReference>
<dbReference type="STRING" id="1236973.JCM9157_1934"/>
<dbReference type="CDD" id="cd01949">
    <property type="entry name" value="GGDEF"/>
    <property type="match status" value="1"/>
</dbReference>
<proteinExistence type="predicted"/>
<keyword evidence="5" id="KW-1185">Reference proteome</keyword>
<evidence type="ECO:0000313" key="5">
    <source>
        <dbReference type="Proteomes" id="UP000018896"/>
    </source>
</evidence>
<dbReference type="InterPro" id="IPR043128">
    <property type="entry name" value="Rev_trsase/Diguanyl_cyclase"/>
</dbReference>
<feature type="transmembrane region" description="Helical" evidence="2">
    <location>
        <begin position="272"/>
        <end position="290"/>
    </location>
</feature>
<dbReference type="PROSITE" id="PS50887">
    <property type="entry name" value="GGDEF"/>
    <property type="match status" value="1"/>
</dbReference>
<feature type="coiled-coil region" evidence="1">
    <location>
        <begin position="404"/>
        <end position="431"/>
    </location>
</feature>